<dbReference type="SUPFAM" id="SSF143744">
    <property type="entry name" value="GlcG-like"/>
    <property type="match status" value="1"/>
</dbReference>
<accession>A0A9X1DA60</accession>
<dbReference type="InterPro" id="IPR038084">
    <property type="entry name" value="PduO/GlcC-like_sf"/>
</dbReference>
<evidence type="ECO:0000313" key="3">
    <source>
        <dbReference type="Proteomes" id="UP001138757"/>
    </source>
</evidence>
<evidence type="ECO:0000256" key="1">
    <source>
        <dbReference type="SAM" id="SignalP"/>
    </source>
</evidence>
<keyword evidence="1" id="KW-0732">Signal</keyword>
<gene>
    <name evidence="2" type="ORF">KK488_04710</name>
</gene>
<dbReference type="Gene3D" id="3.30.450.150">
    <property type="entry name" value="Haem-degrading domain"/>
    <property type="match status" value="1"/>
</dbReference>
<evidence type="ECO:0000313" key="2">
    <source>
        <dbReference type="EMBL" id="MBT2186242.1"/>
    </source>
</evidence>
<protein>
    <submittedName>
        <fullName evidence="2">Heme-binding protein</fullName>
    </submittedName>
</protein>
<dbReference type="InterPro" id="IPR052517">
    <property type="entry name" value="GlcG_carb_metab_protein"/>
</dbReference>
<sequence>MRQSRLANALLLASLAAPAIAQPAPPPPRAKGPALNLAVEAAQTAIAACLANGYKTTVLVSDSEGIPVAMLSADGVGARTQQIVASKTAVVIKYKVSSGTIAERMKTDAALAAEVKADPKMPYPWPGALPLMAGTEQIGAIAVSGAPGGDKDEACAQPGLAKIAGRLK</sequence>
<dbReference type="Proteomes" id="UP001138757">
    <property type="component" value="Unassembled WGS sequence"/>
</dbReference>
<reference evidence="2" key="1">
    <citation type="submission" date="2021-05" db="EMBL/GenBank/DDBJ databases">
        <title>Genome of Sphingobium sp. strain.</title>
        <authorList>
            <person name="Fan R."/>
        </authorList>
    </citation>
    <scope>NUCLEOTIDE SEQUENCE</scope>
    <source>
        <strain evidence="2">H33</strain>
    </source>
</reference>
<organism evidence="2 3">
    <name type="scientific">Sphingobium nicotianae</name>
    <dbReference type="NCBI Taxonomy" id="2782607"/>
    <lineage>
        <taxon>Bacteria</taxon>
        <taxon>Pseudomonadati</taxon>
        <taxon>Pseudomonadota</taxon>
        <taxon>Alphaproteobacteria</taxon>
        <taxon>Sphingomonadales</taxon>
        <taxon>Sphingomonadaceae</taxon>
        <taxon>Sphingobium</taxon>
    </lineage>
</organism>
<dbReference type="InterPro" id="IPR005624">
    <property type="entry name" value="PduO/GlcC-like"/>
</dbReference>
<proteinExistence type="predicted"/>
<dbReference type="PANTHER" id="PTHR34309">
    <property type="entry name" value="SLR1406 PROTEIN"/>
    <property type="match status" value="1"/>
</dbReference>
<feature type="signal peptide" evidence="1">
    <location>
        <begin position="1"/>
        <end position="21"/>
    </location>
</feature>
<dbReference type="AlphaFoldDB" id="A0A9X1DA60"/>
<dbReference type="PANTHER" id="PTHR34309:SF10">
    <property type="entry name" value="SLR1406 PROTEIN"/>
    <property type="match status" value="1"/>
</dbReference>
<dbReference type="Pfam" id="PF03928">
    <property type="entry name" value="HbpS-like"/>
    <property type="match status" value="1"/>
</dbReference>
<keyword evidence="3" id="KW-1185">Reference proteome</keyword>
<feature type="chain" id="PRO_5040957011" evidence="1">
    <location>
        <begin position="22"/>
        <end position="168"/>
    </location>
</feature>
<comment type="caution">
    <text evidence="2">The sequence shown here is derived from an EMBL/GenBank/DDBJ whole genome shotgun (WGS) entry which is preliminary data.</text>
</comment>
<name>A0A9X1DA60_9SPHN</name>
<dbReference type="EMBL" id="JAHGAW010000003">
    <property type="protein sequence ID" value="MBT2186242.1"/>
    <property type="molecule type" value="Genomic_DNA"/>
</dbReference>
<dbReference type="RefSeq" id="WP_214622002.1">
    <property type="nucleotide sequence ID" value="NZ_JAHGAW010000003.1"/>
</dbReference>